<reference evidence="1" key="1">
    <citation type="submission" date="2020-04" db="EMBL/GenBank/DDBJ databases">
        <authorList>
            <person name="Alioto T."/>
            <person name="Alioto T."/>
            <person name="Gomez Garrido J."/>
        </authorList>
    </citation>
    <scope>NUCLEOTIDE SEQUENCE</scope>
    <source>
        <strain evidence="1">A484AB</strain>
    </source>
</reference>
<evidence type="ECO:0000313" key="1">
    <source>
        <dbReference type="EMBL" id="CAB3983420.1"/>
    </source>
</evidence>
<evidence type="ECO:0000313" key="2">
    <source>
        <dbReference type="Proteomes" id="UP001152795"/>
    </source>
</evidence>
<keyword evidence="2" id="KW-1185">Reference proteome</keyword>
<organism evidence="1 2">
    <name type="scientific">Paramuricea clavata</name>
    <name type="common">Red gorgonian</name>
    <name type="synonym">Violescent sea-whip</name>
    <dbReference type="NCBI Taxonomy" id="317549"/>
    <lineage>
        <taxon>Eukaryota</taxon>
        <taxon>Metazoa</taxon>
        <taxon>Cnidaria</taxon>
        <taxon>Anthozoa</taxon>
        <taxon>Octocorallia</taxon>
        <taxon>Malacalcyonacea</taxon>
        <taxon>Plexauridae</taxon>
        <taxon>Paramuricea</taxon>
    </lineage>
</organism>
<name>A0A6S7GDL2_PARCT</name>
<protein>
    <submittedName>
        <fullName evidence="1">Uncharacterized protein</fullName>
    </submittedName>
</protein>
<dbReference type="Proteomes" id="UP001152795">
    <property type="component" value="Unassembled WGS sequence"/>
</dbReference>
<accession>A0A6S7GDL2</accession>
<dbReference type="AlphaFoldDB" id="A0A6S7GDL2"/>
<gene>
    <name evidence="1" type="ORF">PACLA_8A051246</name>
</gene>
<comment type="caution">
    <text evidence="1">The sequence shown here is derived from an EMBL/GenBank/DDBJ whole genome shotgun (WGS) entry which is preliminary data.</text>
</comment>
<sequence length="104" mass="11989">MQKALLHQQSSRMSYHGGLNELRAQTHTTYTSYPRSSNCEFLDCLDMVDDVLLTKMIEKLELQSLYTLPDLTQLFRRTRAAQQTANVQRRTIQSHGQNAGEVKM</sequence>
<proteinExistence type="predicted"/>
<dbReference type="EMBL" id="CACRXK020000609">
    <property type="protein sequence ID" value="CAB3983420.1"/>
    <property type="molecule type" value="Genomic_DNA"/>
</dbReference>